<proteinExistence type="inferred from homology"/>
<dbReference type="AlphaFoldDB" id="A0A6M0RIC6"/>
<dbReference type="PANTHER" id="PTHR43563:SF1">
    <property type="entry name" value="AMINE OXIDASE [FLAVIN-CONTAINING] B"/>
    <property type="match status" value="1"/>
</dbReference>
<comment type="similarity">
    <text evidence="2">Belongs to the flavin monoamine oxidase family.</text>
</comment>
<accession>A0A6M0RIC6</accession>
<evidence type="ECO:0000259" key="5">
    <source>
        <dbReference type="Pfam" id="PF01593"/>
    </source>
</evidence>
<evidence type="ECO:0000256" key="2">
    <source>
        <dbReference type="ARBA" id="ARBA00005995"/>
    </source>
</evidence>
<keyword evidence="3" id="KW-0560">Oxidoreductase</keyword>
<feature type="binding site" evidence="4">
    <location>
        <position position="408"/>
    </location>
    <ligand>
        <name>substrate</name>
    </ligand>
</feature>
<evidence type="ECO:0000313" key="6">
    <source>
        <dbReference type="EMBL" id="NEZ56008.1"/>
    </source>
</evidence>
<dbReference type="Gene3D" id="1.10.405.10">
    <property type="entry name" value="Guanine Nucleotide Dissociation Inhibitor, domain 1"/>
    <property type="match status" value="1"/>
</dbReference>
<dbReference type="EMBL" id="QXHD01000004">
    <property type="protein sequence ID" value="NEZ56008.1"/>
    <property type="molecule type" value="Genomic_DNA"/>
</dbReference>
<comment type="cofactor">
    <cofactor evidence="1">
        <name>FAD</name>
        <dbReference type="ChEBI" id="CHEBI:57692"/>
    </cofactor>
</comment>
<feature type="binding site" evidence="4">
    <location>
        <begin position="108"/>
        <end position="109"/>
    </location>
    <ligand>
        <name>FAD</name>
        <dbReference type="ChEBI" id="CHEBI:57692"/>
    </ligand>
</feature>
<evidence type="ECO:0000256" key="3">
    <source>
        <dbReference type="ARBA" id="ARBA00023002"/>
    </source>
</evidence>
<dbReference type="Proteomes" id="UP000481033">
    <property type="component" value="Unassembled WGS sequence"/>
</dbReference>
<dbReference type="PANTHER" id="PTHR43563">
    <property type="entry name" value="AMINE OXIDASE"/>
    <property type="match status" value="1"/>
</dbReference>
<dbReference type="InterPro" id="IPR001613">
    <property type="entry name" value="Flavin_amine_oxidase"/>
</dbReference>
<keyword evidence="7" id="KW-1185">Reference proteome</keyword>
<dbReference type="InterPro" id="IPR002937">
    <property type="entry name" value="Amino_oxidase"/>
</dbReference>
<dbReference type="InterPro" id="IPR050703">
    <property type="entry name" value="Flavin_MAO"/>
</dbReference>
<dbReference type="RefSeq" id="WP_163697911.1">
    <property type="nucleotide sequence ID" value="NZ_QXHD01000004.1"/>
</dbReference>
<evidence type="ECO:0000256" key="1">
    <source>
        <dbReference type="ARBA" id="ARBA00001974"/>
    </source>
</evidence>
<dbReference type="SUPFAM" id="SSF54373">
    <property type="entry name" value="FAD-linked reductases, C-terminal domain"/>
    <property type="match status" value="1"/>
</dbReference>
<reference evidence="6 7" key="1">
    <citation type="journal article" date="2020" name="Microb. Ecol.">
        <title>Ecogenomics of the Marine Benthic Filamentous Cyanobacterium Adonisia.</title>
        <authorList>
            <person name="Walter J.M."/>
            <person name="Coutinho F.H."/>
            <person name="Leomil L."/>
            <person name="Hargreaves P.I."/>
            <person name="Campeao M.E."/>
            <person name="Vieira V.V."/>
            <person name="Silva B.S."/>
            <person name="Fistarol G.O."/>
            <person name="Salomon P.S."/>
            <person name="Sawabe T."/>
            <person name="Mino S."/>
            <person name="Hosokawa M."/>
            <person name="Miyashita H."/>
            <person name="Maruyama F."/>
            <person name="van Verk M.C."/>
            <person name="Dutilh B.E."/>
            <person name="Thompson C.C."/>
            <person name="Thompson F.L."/>
        </authorList>
    </citation>
    <scope>NUCLEOTIDE SEQUENCE [LARGE SCALE GENOMIC DNA]</scope>
    <source>
        <strain evidence="6 7">CCMR0081</strain>
    </source>
</reference>
<dbReference type="Pfam" id="PF01593">
    <property type="entry name" value="Amino_oxidase"/>
    <property type="match status" value="1"/>
</dbReference>
<evidence type="ECO:0000256" key="4">
    <source>
        <dbReference type="PIRSR" id="PIRSR601613-1"/>
    </source>
</evidence>
<dbReference type="Gene3D" id="3.50.50.60">
    <property type="entry name" value="FAD/NAD(P)-binding domain"/>
    <property type="match status" value="1"/>
</dbReference>
<name>A0A6M0RIC6_9CYAN</name>
<gene>
    <name evidence="6" type="ORF">DXZ20_10050</name>
</gene>
<dbReference type="PROSITE" id="PS51318">
    <property type="entry name" value="TAT"/>
    <property type="match status" value="1"/>
</dbReference>
<dbReference type="SUPFAM" id="SSF51905">
    <property type="entry name" value="FAD/NAD(P)-binding domain"/>
    <property type="match status" value="1"/>
</dbReference>
<protein>
    <submittedName>
        <fullName evidence="6">FAD-dependent oxidoreductase</fullName>
    </submittedName>
</protein>
<dbReference type="InterPro" id="IPR006311">
    <property type="entry name" value="TAT_signal"/>
</dbReference>
<dbReference type="Gene3D" id="3.90.660.10">
    <property type="match status" value="1"/>
</dbReference>
<comment type="caution">
    <text evidence="6">The sequence shown here is derived from an EMBL/GenBank/DDBJ whole genome shotgun (WGS) entry which is preliminary data.</text>
</comment>
<feature type="domain" description="Amine oxidase" evidence="5">
    <location>
        <begin position="88"/>
        <end position="524"/>
    </location>
</feature>
<dbReference type="GO" id="GO:0016491">
    <property type="term" value="F:oxidoreductase activity"/>
    <property type="evidence" value="ECO:0007669"/>
    <property type="project" value="UniProtKB-KW"/>
</dbReference>
<dbReference type="InterPro" id="IPR036188">
    <property type="entry name" value="FAD/NAD-bd_sf"/>
</dbReference>
<dbReference type="PRINTS" id="PR00757">
    <property type="entry name" value="AMINEOXDASEF"/>
</dbReference>
<sequence length="532" mass="59273">MARTPLFSLFSRALRSATLAKLYRMPIDELYELQKNQKKGRLGRRKFLKTAAAFGGGTMLATGSQGLRNVVLAQAVNPPKIVIVGAGLAGLNAAYQLKKAGHRATIYEASNRVGGRMYTVHDAIGENAWVNLGAEYINSDHEDMIALAEELNIPLIDRFTPDELALKNLYYFDGRTISEAELGEALIPIAERIAVDAKRLDEDWDTVSVELDALSVSDYCDRLGISGWVRELIETVMVAEMGLETDEITALNLVWLIPSVGEDGSVEPTGESDERYLVQNGTQAITDAIAQQVQGQIETGMTLTSIRSQGERFRLTFNYRDVDADIVILAIPFSVLRRIPLQLDLPRSLRQFIHQVGYANNVKVATGYSKSIWREQKLSGVGHTNLPYQTFFETTQLQETEIGSLTFYLGGNVGFESKRYSVRENARIYTQMLNDLIPGLAAAWNGKATRLHWPTHNYALGSYACWQPGQYTGFMQDYVYIEGEEEQEFAVGNLIFAGEHTSDEYQGYMNGAAQSGRLAARAVLYRLFRLLS</sequence>
<organism evidence="6 7">
    <name type="scientific">Adonisia turfae CCMR0081</name>
    <dbReference type="NCBI Taxonomy" id="2292702"/>
    <lineage>
        <taxon>Bacteria</taxon>
        <taxon>Bacillati</taxon>
        <taxon>Cyanobacteriota</taxon>
        <taxon>Adonisia</taxon>
        <taxon>Adonisia turfae</taxon>
    </lineage>
</organism>
<evidence type="ECO:0000313" key="7">
    <source>
        <dbReference type="Proteomes" id="UP000481033"/>
    </source>
</evidence>